<keyword evidence="1" id="KW-0012">Acyltransferase</keyword>
<name>A0ABS5ZYG5_9PROT</name>
<comment type="caution">
    <text evidence="1">The sequence shown here is derived from an EMBL/GenBank/DDBJ whole genome shotgun (WGS) entry which is preliminary data.</text>
</comment>
<evidence type="ECO:0000313" key="1">
    <source>
        <dbReference type="EMBL" id="MBU2760055.1"/>
    </source>
</evidence>
<accession>A0ABS5ZYG5</accession>
<dbReference type="EMBL" id="JAAOMP010000087">
    <property type="protein sequence ID" value="MBU2760055.1"/>
    <property type="molecule type" value="Genomic_DNA"/>
</dbReference>
<gene>
    <name evidence="1" type="ORF">HAP95_07805</name>
</gene>
<proteinExistence type="predicted"/>
<dbReference type="GO" id="GO:0016746">
    <property type="term" value="F:acyltransferase activity"/>
    <property type="evidence" value="ECO:0007669"/>
    <property type="project" value="UniProtKB-KW"/>
</dbReference>
<sequence>MSHQVFRNLSSRFTGVKPIRLARFSLLIGVCLGLAACMDENTSYAVKPIHETLPAPVAAG</sequence>
<protein>
    <submittedName>
        <fullName evidence="1">Acyltransferase</fullName>
    </submittedName>
</protein>
<dbReference type="Proteomes" id="UP000755654">
    <property type="component" value="Unassembled WGS sequence"/>
</dbReference>
<organism evidence="1 2">
    <name type="scientific">Acidithiobacillus sulfurivorans</name>
    <dbReference type="NCBI Taxonomy" id="1958756"/>
    <lineage>
        <taxon>Bacteria</taxon>
        <taxon>Pseudomonadati</taxon>
        <taxon>Pseudomonadota</taxon>
        <taxon>Acidithiobacillia</taxon>
        <taxon>Acidithiobacillales</taxon>
        <taxon>Acidithiobacillaceae</taxon>
        <taxon>Acidithiobacillus</taxon>
    </lineage>
</organism>
<keyword evidence="2" id="KW-1185">Reference proteome</keyword>
<reference evidence="1 2" key="1">
    <citation type="journal article" date="2021" name="ISME J.">
        <title>Genomic evolution of the class Acidithiobacillia: deep-branching Proteobacteria living in extreme acidic conditions.</title>
        <authorList>
            <person name="Moya-Beltran A."/>
            <person name="Beard S."/>
            <person name="Rojas-Villalobos C."/>
            <person name="Issotta F."/>
            <person name="Gallardo Y."/>
            <person name="Ulloa R."/>
            <person name="Giaveno A."/>
            <person name="Degli Esposti M."/>
            <person name="Johnson D.B."/>
            <person name="Quatrini R."/>
        </authorList>
    </citation>
    <scope>NUCLEOTIDE SEQUENCE [LARGE SCALE GENOMIC DNA]</scope>
    <source>
        <strain evidence="1 2">RW2</strain>
    </source>
</reference>
<feature type="non-terminal residue" evidence="1">
    <location>
        <position position="60"/>
    </location>
</feature>
<evidence type="ECO:0000313" key="2">
    <source>
        <dbReference type="Proteomes" id="UP000755654"/>
    </source>
</evidence>
<keyword evidence="1" id="KW-0808">Transferase</keyword>